<keyword evidence="3" id="KW-1185">Reference proteome</keyword>
<evidence type="ECO:0000256" key="1">
    <source>
        <dbReference type="SAM" id="MobiDB-lite"/>
    </source>
</evidence>
<reference evidence="2 3" key="1">
    <citation type="journal article" date="2014" name="PLoS Genet.">
        <title>Phylogenetically driven sequencing of extremely halophilic archaea reveals strategies for static and dynamic osmo-response.</title>
        <authorList>
            <person name="Becker E.A."/>
            <person name="Seitzer P.M."/>
            <person name="Tritt A."/>
            <person name="Larsen D."/>
            <person name="Krusor M."/>
            <person name="Yao A.I."/>
            <person name="Wu D."/>
            <person name="Madern D."/>
            <person name="Eisen J.A."/>
            <person name="Darling A.E."/>
            <person name="Facciotti M.T."/>
        </authorList>
    </citation>
    <scope>NUCLEOTIDE SEQUENCE [LARGE SCALE GENOMIC DNA]</scope>
    <source>
        <strain evidence="2 3">DSM 18795</strain>
    </source>
</reference>
<proteinExistence type="predicted"/>
<organism evidence="2 3">
    <name type="scientific">Natronococcus jeotgali DSM 18795</name>
    <dbReference type="NCBI Taxonomy" id="1227498"/>
    <lineage>
        <taxon>Archaea</taxon>
        <taxon>Methanobacteriati</taxon>
        <taxon>Methanobacteriota</taxon>
        <taxon>Stenosarchaea group</taxon>
        <taxon>Halobacteria</taxon>
        <taxon>Halobacteriales</taxon>
        <taxon>Natrialbaceae</taxon>
        <taxon>Natronococcus</taxon>
    </lineage>
</organism>
<feature type="region of interest" description="Disordered" evidence="1">
    <location>
        <begin position="45"/>
        <end position="76"/>
    </location>
</feature>
<accession>L9XU86</accession>
<protein>
    <submittedName>
        <fullName evidence="2">Uncharacterized protein</fullName>
    </submittedName>
</protein>
<gene>
    <name evidence="2" type="ORF">C492_03611</name>
</gene>
<sequence>MLERERRLLAVLAGTSALLFSETTYVFGALGFGVATLYYAWQARGDSGRREPSETDTACERTRFSASKRNRASYGL</sequence>
<feature type="compositionally biased region" description="Basic and acidic residues" evidence="1">
    <location>
        <begin position="46"/>
        <end position="63"/>
    </location>
</feature>
<name>L9XU86_9EURY</name>
<comment type="caution">
    <text evidence="2">The sequence shown here is derived from an EMBL/GenBank/DDBJ whole genome shotgun (WGS) entry which is preliminary data.</text>
</comment>
<feature type="compositionally biased region" description="Basic residues" evidence="1">
    <location>
        <begin position="66"/>
        <end position="76"/>
    </location>
</feature>
<dbReference type="AlphaFoldDB" id="L9XU86"/>
<dbReference type="Proteomes" id="UP000011531">
    <property type="component" value="Unassembled WGS sequence"/>
</dbReference>
<evidence type="ECO:0000313" key="3">
    <source>
        <dbReference type="Proteomes" id="UP000011531"/>
    </source>
</evidence>
<evidence type="ECO:0000313" key="2">
    <source>
        <dbReference type="EMBL" id="ELY65369.1"/>
    </source>
</evidence>
<dbReference type="EMBL" id="AOIA01000024">
    <property type="protein sequence ID" value="ELY65369.1"/>
    <property type="molecule type" value="Genomic_DNA"/>
</dbReference>